<feature type="region of interest" description="Disordered" evidence="1">
    <location>
        <begin position="1"/>
        <end position="48"/>
    </location>
</feature>
<protein>
    <submittedName>
        <fullName evidence="2">F-box protein SKIP1-like</fullName>
    </submittedName>
</protein>
<sequence>MFSLSNAVSATQKDNESDADGRTSCLTTVRRALRRRPKSDDGKARLAVAQQGRLRDDVDDDLKTWKTLKEEPKKLREKLKN</sequence>
<keyword evidence="3" id="KW-1185">Reference proteome</keyword>
<accession>A0AAX6EY89</accession>
<reference evidence="2" key="2">
    <citation type="submission" date="2023-04" db="EMBL/GenBank/DDBJ databases">
        <authorList>
            <person name="Bruccoleri R.E."/>
            <person name="Oakeley E.J."/>
            <person name="Faust A.-M."/>
            <person name="Dessus-Babus S."/>
            <person name="Altorfer M."/>
            <person name="Burckhardt D."/>
            <person name="Oertli M."/>
            <person name="Naumann U."/>
            <person name="Petersen F."/>
            <person name="Wong J."/>
        </authorList>
    </citation>
    <scope>NUCLEOTIDE SEQUENCE</scope>
    <source>
        <strain evidence="2">GSM-AAB239-AS_SAM_17_03QT</strain>
        <tissue evidence="2">Leaf</tissue>
    </source>
</reference>
<evidence type="ECO:0000256" key="1">
    <source>
        <dbReference type="SAM" id="MobiDB-lite"/>
    </source>
</evidence>
<comment type="caution">
    <text evidence="2">The sequence shown here is derived from an EMBL/GenBank/DDBJ whole genome shotgun (WGS) entry which is preliminary data.</text>
</comment>
<name>A0AAX6EY89_IRIPA</name>
<dbReference type="Proteomes" id="UP001140949">
    <property type="component" value="Unassembled WGS sequence"/>
</dbReference>
<dbReference type="EMBL" id="JANAVB010033216">
    <property type="protein sequence ID" value="KAJ6809090.1"/>
    <property type="molecule type" value="Genomic_DNA"/>
</dbReference>
<feature type="compositionally biased region" description="Polar residues" evidence="1">
    <location>
        <begin position="1"/>
        <end position="12"/>
    </location>
</feature>
<evidence type="ECO:0000313" key="3">
    <source>
        <dbReference type="Proteomes" id="UP001140949"/>
    </source>
</evidence>
<proteinExistence type="predicted"/>
<dbReference type="AlphaFoldDB" id="A0AAX6EY89"/>
<reference evidence="2" key="1">
    <citation type="journal article" date="2023" name="GigaByte">
        <title>Genome assembly of the bearded iris, Iris pallida Lam.</title>
        <authorList>
            <person name="Bruccoleri R.E."/>
            <person name="Oakeley E.J."/>
            <person name="Faust A.M.E."/>
            <person name="Altorfer M."/>
            <person name="Dessus-Babus S."/>
            <person name="Burckhardt D."/>
            <person name="Oertli M."/>
            <person name="Naumann U."/>
            <person name="Petersen F."/>
            <person name="Wong J."/>
        </authorList>
    </citation>
    <scope>NUCLEOTIDE SEQUENCE</scope>
    <source>
        <strain evidence="2">GSM-AAB239-AS_SAM_17_03QT</strain>
    </source>
</reference>
<gene>
    <name evidence="2" type="ORF">M6B38_163485</name>
</gene>
<organism evidence="2 3">
    <name type="scientific">Iris pallida</name>
    <name type="common">Sweet iris</name>
    <dbReference type="NCBI Taxonomy" id="29817"/>
    <lineage>
        <taxon>Eukaryota</taxon>
        <taxon>Viridiplantae</taxon>
        <taxon>Streptophyta</taxon>
        <taxon>Embryophyta</taxon>
        <taxon>Tracheophyta</taxon>
        <taxon>Spermatophyta</taxon>
        <taxon>Magnoliopsida</taxon>
        <taxon>Liliopsida</taxon>
        <taxon>Asparagales</taxon>
        <taxon>Iridaceae</taxon>
        <taxon>Iridoideae</taxon>
        <taxon>Irideae</taxon>
        <taxon>Iris</taxon>
    </lineage>
</organism>
<evidence type="ECO:0000313" key="2">
    <source>
        <dbReference type="EMBL" id="KAJ6809090.1"/>
    </source>
</evidence>